<keyword evidence="4" id="KW-0813">Transport</keyword>
<keyword evidence="2" id="KW-0285">Flavoprotein</keyword>
<sequence length="150" mass="16513">MTKVTLISGSTMGSAEYVAEHMAEILDELGYETEIQHGPSLDDLTLEGLWLVVSSTHGAGDLPENIQPLFESIQKESPDLSKVKFGAVGIGSSEYDIFCGAIHKLDSLLSEKGAKRIGECFEIDVQQHEIPEDPAGEWVKIWANELWFGY</sequence>
<evidence type="ECO:0000259" key="5">
    <source>
        <dbReference type="PROSITE" id="PS50902"/>
    </source>
</evidence>
<keyword evidence="4" id="KW-0249">Electron transport</keyword>
<dbReference type="InterPro" id="IPR008254">
    <property type="entry name" value="Flavodoxin/NO_synth"/>
</dbReference>
<evidence type="ECO:0000256" key="3">
    <source>
        <dbReference type="ARBA" id="ARBA00022643"/>
    </source>
</evidence>
<accession>A0ABT9ARZ5</accession>
<comment type="cofactor">
    <cofactor evidence="1">
        <name>FMN</name>
        <dbReference type="ChEBI" id="CHEBI:58210"/>
    </cofactor>
</comment>
<protein>
    <submittedName>
        <fullName evidence="6">FMN-binding protein MioC</fullName>
    </submittedName>
</protein>
<reference evidence="6" key="2">
    <citation type="journal article" date="2024" name="Int. J. Antimicrob. Agents">
        <title>Identification of a novel Providencia species showing multi-drug-resistant in three patients with hospital-acquired infection.</title>
        <authorList>
            <person name="Yang W."/>
            <person name="Chen J."/>
            <person name="Yang F."/>
            <person name="Ji P."/>
            <person name="Shen S."/>
            <person name="Yin D."/>
            <person name="Hu F."/>
        </authorList>
    </citation>
    <scope>NUCLEOTIDE SEQUENCE</scope>
    <source>
        <strain evidence="6">CRE-138-0111</strain>
    </source>
</reference>
<evidence type="ECO:0000256" key="2">
    <source>
        <dbReference type="ARBA" id="ARBA00022630"/>
    </source>
</evidence>
<dbReference type="PANTHER" id="PTHR19384:SF128">
    <property type="entry name" value="NADPH OXIDOREDUCTASE A"/>
    <property type="match status" value="1"/>
</dbReference>
<feature type="domain" description="Flavodoxin-like" evidence="5">
    <location>
        <begin position="4"/>
        <end position="143"/>
    </location>
</feature>
<dbReference type="NCBIfam" id="NF006531">
    <property type="entry name" value="PRK09004.1"/>
    <property type="match status" value="1"/>
</dbReference>
<organism evidence="6 7">
    <name type="scientific">Providencia huashanensis</name>
    <dbReference type="NCBI Taxonomy" id="3037798"/>
    <lineage>
        <taxon>Bacteria</taxon>
        <taxon>Pseudomonadati</taxon>
        <taxon>Pseudomonadota</taxon>
        <taxon>Gammaproteobacteria</taxon>
        <taxon>Enterobacterales</taxon>
        <taxon>Morganellaceae</taxon>
        <taxon>Providencia</taxon>
    </lineage>
</organism>
<keyword evidence="7" id="KW-1185">Reference proteome</keyword>
<reference evidence="6" key="1">
    <citation type="submission" date="2023-07" db="EMBL/GenBank/DDBJ databases">
        <authorList>
            <person name="Yang W."/>
            <person name="Chen J."/>
            <person name="Ji P."/>
            <person name="Hu F."/>
        </authorList>
    </citation>
    <scope>NUCLEOTIDE SEQUENCE</scope>
    <source>
        <strain evidence="6">CRE-138-0111</strain>
    </source>
</reference>
<dbReference type="PANTHER" id="PTHR19384">
    <property type="entry name" value="NITRIC OXIDE SYNTHASE-RELATED"/>
    <property type="match status" value="1"/>
</dbReference>
<evidence type="ECO:0000256" key="1">
    <source>
        <dbReference type="ARBA" id="ARBA00001917"/>
    </source>
</evidence>
<proteinExistence type="predicted"/>
<dbReference type="Proteomes" id="UP001176478">
    <property type="component" value="Unassembled WGS sequence"/>
</dbReference>
<dbReference type="SUPFAM" id="SSF52218">
    <property type="entry name" value="Flavoproteins"/>
    <property type="match status" value="1"/>
</dbReference>
<gene>
    <name evidence="6" type="primary">mioC</name>
    <name evidence="6" type="ORF">Q5E86_13755</name>
</gene>
<dbReference type="PRINTS" id="PR00369">
    <property type="entry name" value="FLAVODOXIN"/>
</dbReference>
<evidence type="ECO:0000313" key="6">
    <source>
        <dbReference type="EMBL" id="MDO7857393.1"/>
    </source>
</evidence>
<evidence type="ECO:0000256" key="4">
    <source>
        <dbReference type="ARBA" id="ARBA00022982"/>
    </source>
</evidence>
<dbReference type="Gene3D" id="3.40.50.360">
    <property type="match status" value="1"/>
</dbReference>
<dbReference type="EMBL" id="JAUQTG010000007">
    <property type="protein sequence ID" value="MDO7857393.1"/>
    <property type="molecule type" value="Genomic_DNA"/>
</dbReference>
<keyword evidence="3" id="KW-0288">FMN</keyword>
<name>A0ABT9ARZ5_9GAMM</name>
<comment type="caution">
    <text evidence="6">The sequence shown here is derived from an EMBL/GenBank/DDBJ whole genome shotgun (WGS) entry which is preliminary data.</text>
</comment>
<dbReference type="PROSITE" id="PS50902">
    <property type="entry name" value="FLAVODOXIN_LIKE"/>
    <property type="match status" value="1"/>
</dbReference>
<evidence type="ECO:0000313" key="7">
    <source>
        <dbReference type="Proteomes" id="UP001176478"/>
    </source>
</evidence>
<dbReference type="InterPro" id="IPR001094">
    <property type="entry name" value="Flavdoxin-like"/>
</dbReference>
<dbReference type="InterPro" id="IPR029039">
    <property type="entry name" value="Flavoprotein-like_sf"/>
</dbReference>
<dbReference type="Pfam" id="PF00258">
    <property type="entry name" value="Flavodoxin_1"/>
    <property type="match status" value="1"/>
</dbReference>